<dbReference type="FunFam" id="3.30.70.270:FF:000001">
    <property type="entry name" value="Diguanylate cyclase domain protein"/>
    <property type="match status" value="1"/>
</dbReference>
<keyword evidence="5" id="KW-0812">Transmembrane</keyword>
<dbReference type="EC" id="2.7.7.65" evidence="2"/>
<dbReference type="NCBIfam" id="TIGR00254">
    <property type="entry name" value="GGDEF"/>
    <property type="match status" value="1"/>
</dbReference>
<dbReference type="InterPro" id="IPR029787">
    <property type="entry name" value="Nucleotide_cyclase"/>
</dbReference>
<keyword evidence="8" id="KW-1185">Reference proteome</keyword>
<dbReference type="EMBL" id="NMPM01000021">
    <property type="protein sequence ID" value="PAV26481.1"/>
    <property type="molecule type" value="Genomic_DNA"/>
</dbReference>
<dbReference type="AlphaFoldDB" id="A0A2A2I388"/>
<dbReference type="RefSeq" id="WP_095610462.1">
    <property type="nucleotide sequence ID" value="NZ_NMPM01000021.1"/>
</dbReference>
<dbReference type="PANTHER" id="PTHR45138">
    <property type="entry name" value="REGULATORY COMPONENTS OF SENSORY TRANSDUCTION SYSTEM"/>
    <property type="match status" value="1"/>
</dbReference>
<dbReference type="PANTHER" id="PTHR45138:SF9">
    <property type="entry name" value="DIGUANYLATE CYCLASE DGCM-RELATED"/>
    <property type="match status" value="1"/>
</dbReference>
<feature type="transmembrane region" description="Helical" evidence="5">
    <location>
        <begin position="144"/>
        <end position="165"/>
    </location>
</feature>
<dbReference type="Proteomes" id="UP000218332">
    <property type="component" value="Unassembled WGS sequence"/>
</dbReference>
<feature type="domain" description="GGDEF" evidence="6">
    <location>
        <begin position="246"/>
        <end position="374"/>
    </location>
</feature>
<dbReference type="GO" id="GO:0005886">
    <property type="term" value="C:plasma membrane"/>
    <property type="evidence" value="ECO:0007669"/>
    <property type="project" value="TreeGrafter"/>
</dbReference>
<accession>A0A2A2I388</accession>
<evidence type="ECO:0000256" key="3">
    <source>
        <dbReference type="ARBA" id="ARBA00034247"/>
    </source>
</evidence>
<evidence type="ECO:0000259" key="6">
    <source>
        <dbReference type="PROSITE" id="PS50887"/>
    </source>
</evidence>
<dbReference type="GO" id="GO:0043709">
    <property type="term" value="P:cell adhesion involved in single-species biofilm formation"/>
    <property type="evidence" value="ECO:0007669"/>
    <property type="project" value="TreeGrafter"/>
</dbReference>
<feature type="transmembrane region" description="Helical" evidence="5">
    <location>
        <begin position="118"/>
        <end position="137"/>
    </location>
</feature>
<gene>
    <name evidence="7" type="ORF">CF392_05480</name>
</gene>
<proteinExistence type="predicted"/>
<dbReference type="Pfam" id="PF00990">
    <property type="entry name" value="GGDEF"/>
    <property type="match status" value="1"/>
</dbReference>
<dbReference type="InterPro" id="IPR050469">
    <property type="entry name" value="Diguanylate_Cyclase"/>
</dbReference>
<evidence type="ECO:0000256" key="1">
    <source>
        <dbReference type="ARBA" id="ARBA00001946"/>
    </source>
</evidence>
<feature type="transmembrane region" description="Helical" evidence="5">
    <location>
        <begin position="88"/>
        <end position="106"/>
    </location>
</feature>
<evidence type="ECO:0000256" key="5">
    <source>
        <dbReference type="SAM" id="Phobius"/>
    </source>
</evidence>
<dbReference type="GO" id="GO:1902201">
    <property type="term" value="P:negative regulation of bacterial-type flagellum-dependent cell motility"/>
    <property type="evidence" value="ECO:0007669"/>
    <property type="project" value="TreeGrafter"/>
</dbReference>
<dbReference type="PROSITE" id="PS50887">
    <property type="entry name" value="GGDEF"/>
    <property type="match status" value="1"/>
</dbReference>
<comment type="cofactor">
    <cofactor evidence="1">
        <name>Mg(2+)</name>
        <dbReference type="ChEBI" id="CHEBI:18420"/>
    </cofactor>
</comment>
<dbReference type="InterPro" id="IPR043128">
    <property type="entry name" value="Rev_trsase/Diguanyl_cyclase"/>
</dbReference>
<sequence>MGQSQGKRDSWQAIEHYRSTLASLAHYRRWSNAGVAALGSAIFLISWCYRDPADVFIAWGYPVFGAIFAGLAWWTLRGRSRLVLIDRVLVGLAAVIILGRLAWHYLVGDPLGANLMPLVGGHYWAVGLLIVGSFLLLGFQGGAIVGGLSLGLSVLLASSVVVPCIDVDSTRCDNVVYLARIHLFLLVFVVLSSTAVLLRDRTRDVVAKLGVLEEVARTDHLSGLSNRRAGEAFLATQFELNRRYGHPLSVILIDLDNFKRINDAYGHPAGDSVIVALADMLRREARDVDMAVRWGGDEFLVICPETGREDALRTAARFHSLITADCLGGFDVTATLGVAELQWGDRPEDLIQRVDEQLYRGKEAGRNTVRLGGDRGDAVAESSQSAP</sequence>
<name>A0A2A2I388_9GAMM</name>
<dbReference type="SUPFAM" id="SSF55073">
    <property type="entry name" value="Nucleotide cyclase"/>
    <property type="match status" value="1"/>
</dbReference>
<dbReference type="SMART" id="SM00267">
    <property type="entry name" value="GGDEF"/>
    <property type="match status" value="1"/>
</dbReference>
<keyword evidence="5" id="KW-1133">Transmembrane helix</keyword>
<dbReference type="GO" id="GO:0052621">
    <property type="term" value="F:diguanylate cyclase activity"/>
    <property type="evidence" value="ECO:0007669"/>
    <property type="project" value="UniProtKB-EC"/>
</dbReference>
<keyword evidence="5" id="KW-0472">Membrane</keyword>
<organism evidence="7 8">
    <name type="scientific">Tamilnaduibacter salinus</name>
    <dbReference type="NCBI Taxonomy" id="1484056"/>
    <lineage>
        <taxon>Bacteria</taxon>
        <taxon>Pseudomonadati</taxon>
        <taxon>Pseudomonadota</taxon>
        <taxon>Gammaproteobacteria</taxon>
        <taxon>Pseudomonadales</taxon>
        <taxon>Marinobacteraceae</taxon>
        <taxon>Tamilnaduibacter</taxon>
    </lineage>
</organism>
<feature type="region of interest" description="Disordered" evidence="4">
    <location>
        <begin position="365"/>
        <end position="387"/>
    </location>
</feature>
<dbReference type="InterPro" id="IPR000160">
    <property type="entry name" value="GGDEF_dom"/>
</dbReference>
<dbReference type="CDD" id="cd01949">
    <property type="entry name" value="GGDEF"/>
    <property type="match status" value="1"/>
</dbReference>
<evidence type="ECO:0000256" key="2">
    <source>
        <dbReference type="ARBA" id="ARBA00012528"/>
    </source>
</evidence>
<protein>
    <recommendedName>
        <fullName evidence="2">diguanylate cyclase</fullName>
        <ecNumber evidence="2">2.7.7.65</ecNumber>
    </recommendedName>
</protein>
<evidence type="ECO:0000313" key="7">
    <source>
        <dbReference type="EMBL" id="PAV26481.1"/>
    </source>
</evidence>
<comment type="caution">
    <text evidence="7">The sequence shown here is derived from an EMBL/GenBank/DDBJ whole genome shotgun (WGS) entry which is preliminary data.</text>
</comment>
<feature type="transmembrane region" description="Helical" evidence="5">
    <location>
        <begin position="30"/>
        <end position="49"/>
    </location>
</feature>
<comment type="catalytic activity">
    <reaction evidence="3">
        <text>2 GTP = 3',3'-c-di-GMP + 2 diphosphate</text>
        <dbReference type="Rhea" id="RHEA:24898"/>
        <dbReference type="ChEBI" id="CHEBI:33019"/>
        <dbReference type="ChEBI" id="CHEBI:37565"/>
        <dbReference type="ChEBI" id="CHEBI:58805"/>
        <dbReference type="EC" id="2.7.7.65"/>
    </reaction>
</comment>
<reference evidence="7 8" key="1">
    <citation type="submission" date="2017-07" db="EMBL/GenBank/DDBJ databases">
        <title>Tamlnaduibacter salinus (Mi-7) genome sequencing.</title>
        <authorList>
            <person name="Verma A."/>
            <person name="Krishnamurthi S."/>
        </authorList>
    </citation>
    <scope>NUCLEOTIDE SEQUENCE [LARGE SCALE GENOMIC DNA]</scope>
    <source>
        <strain evidence="7 8">Mi-7</strain>
    </source>
</reference>
<evidence type="ECO:0000313" key="8">
    <source>
        <dbReference type="Proteomes" id="UP000218332"/>
    </source>
</evidence>
<feature type="transmembrane region" description="Helical" evidence="5">
    <location>
        <begin position="177"/>
        <end position="198"/>
    </location>
</feature>
<evidence type="ECO:0000256" key="4">
    <source>
        <dbReference type="SAM" id="MobiDB-lite"/>
    </source>
</evidence>
<feature type="transmembrane region" description="Helical" evidence="5">
    <location>
        <begin position="55"/>
        <end position="76"/>
    </location>
</feature>
<dbReference type="Gene3D" id="3.30.70.270">
    <property type="match status" value="1"/>
</dbReference>